<proteinExistence type="predicted"/>
<keyword evidence="1" id="KW-0560">Oxidoreductase</keyword>
<dbReference type="PANTHER" id="PTHR43333:SF1">
    <property type="entry name" value="D-ISOMER SPECIFIC 2-HYDROXYACID DEHYDROGENASE NAD-BINDING DOMAIN-CONTAINING PROTEIN"/>
    <property type="match status" value="1"/>
</dbReference>
<sequence length="336" mass="36241">MTAMPSTDAHTAAPRSIAFLSKSIAMDFLLPAYQAQFPGSRLLLGTELQALLDAGQHSDIEVAVCWHPPAAQLAQLTQSEGLQLVQSIAAGIDHIDTQALPASMPVCRIMDSTMGYGMTAFVSWSVIHRQRHMDRYVAHAAQRQWREEPIAAPSQHRVGIAGLGTLGQGCAKALLAMGYQVRGWSRSAKQDLPAGLEGLQTFHGQAQKAEFLSGCDTLVCLLPLTDETQGFLDLALMRQLPRGAHLVNVGRGAHLVEADLLTALAEGQIGAATLDTFSTEPLPADHPFWQDPRILVTPHIATRTDPRVIARQTAHNFSRIRAGQAAEVAVDLGRGY</sequence>
<dbReference type="InterPro" id="IPR036291">
    <property type="entry name" value="NAD(P)-bd_dom_sf"/>
</dbReference>
<feature type="domain" description="D-isomer specific 2-hydroxyacid dehydrogenase NAD-binding" evidence="3">
    <location>
        <begin position="127"/>
        <end position="301"/>
    </location>
</feature>
<evidence type="ECO:0000313" key="5">
    <source>
        <dbReference type="Proteomes" id="UP001199260"/>
    </source>
</evidence>
<evidence type="ECO:0000313" key="4">
    <source>
        <dbReference type="EMBL" id="MCD2166702.1"/>
    </source>
</evidence>
<evidence type="ECO:0000256" key="2">
    <source>
        <dbReference type="ARBA" id="ARBA00023027"/>
    </source>
</evidence>
<dbReference type="Pfam" id="PF02826">
    <property type="entry name" value="2-Hacid_dh_C"/>
    <property type="match status" value="1"/>
</dbReference>
<protein>
    <submittedName>
        <fullName evidence="4">Glyoxylate/hydroxypyruvate reductase A</fullName>
    </submittedName>
</protein>
<keyword evidence="2" id="KW-0520">NAD</keyword>
<dbReference type="PANTHER" id="PTHR43333">
    <property type="entry name" value="2-HACID_DH_C DOMAIN-CONTAINING PROTEIN"/>
    <property type="match status" value="1"/>
</dbReference>
<gene>
    <name evidence="4" type="ORF">LPW39_16380</name>
</gene>
<accession>A0AAW4XZ21</accession>
<dbReference type="EMBL" id="JAJNCT010000021">
    <property type="protein sequence ID" value="MCD2166702.1"/>
    <property type="molecule type" value="Genomic_DNA"/>
</dbReference>
<dbReference type="InterPro" id="IPR006140">
    <property type="entry name" value="D-isomer_DH_NAD-bd"/>
</dbReference>
<evidence type="ECO:0000256" key="1">
    <source>
        <dbReference type="ARBA" id="ARBA00023002"/>
    </source>
</evidence>
<dbReference type="SUPFAM" id="SSF51735">
    <property type="entry name" value="NAD(P)-binding Rossmann-fold domains"/>
    <property type="match status" value="1"/>
</dbReference>
<keyword evidence="5" id="KW-1185">Reference proteome</keyword>
<dbReference type="GO" id="GO:0051287">
    <property type="term" value="F:NAD binding"/>
    <property type="evidence" value="ECO:0007669"/>
    <property type="project" value="InterPro"/>
</dbReference>
<dbReference type="RefSeq" id="WP_230777552.1">
    <property type="nucleotide sequence ID" value="NZ_JAJNCT010000021.1"/>
</dbReference>
<dbReference type="Proteomes" id="UP001199260">
    <property type="component" value="Unassembled WGS sequence"/>
</dbReference>
<evidence type="ECO:0000259" key="3">
    <source>
        <dbReference type="Pfam" id="PF02826"/>
    </source>
</evidence>
<dbReference type="AlphaFoldDB" id="A0AAW4XZ21"/>
<dbReference type="GO" id="GO:0016491">
    <property type="term" value="F:oxidoreductase activity"/>
    <property type="evidence" value="ECO:0007669"/>
    <property type="project" value="UniProtKB-KW"/>
</dbReference>
<comment type="caution">
    <text evidence="4">The sequence shown here is derived from an EMBL/GenBank/DDBJ whole genome shotgun (WGS) entry which is preliminary data.</text>
</comment>
<reference evidence="4 5" key="1">
    <citation type="submission" date="2021-11" db="EMBL/GenBank/DDBJ databases">
        <title>Genome sequence.</title>
        <authorList>
            <person name="Sun Q."/>
        </authorList>
    </citation>
    <scope>NUCLEOTIDE SEQUENCE [LARGE SCALE GENOMIC DNA]</scope>
    <source>
        <strain evidence="4 5">KCTC 12005</strain>
    </source>
</reference>
<name>A0AAW4XZ21_9BURK</name>
<dbReference type="SUPFAM" id="SSF52283">
    <property type="entry name" value="Formate/glycerate dehydrogenase catalytic domain-like"/>
    <property type="match status" value="1"/>
</dbReference>
<organism evidence="4 5">
    <name type="scientific">Comamonas koreensis</name>
    <dbReference type="NCBI Taxonomy" id="160825"/>
    <lineage>
        <taxon>Bacteria</taxon>
        <taxon>Pseudomonadati</taxon>
        <taxon>Pseudomonadota</taxon>
        <taxon>Betaproteobacteria</taxon>
        <taxon>Burkholderiales</taxon>
        <taxon>Comamonadaceae</taxon>
        <taxon>Comamonas</taxon>
    </lineage>
</organism>
<dbReference type="Gene3D" id="3.40.50.720">
    <property type="entry name" value="NAD(P)-binding Rossmann-like Domain"/>
    <property type="match status" value="2"/>
</dbReference>
<dbReference type="CDD" id="cd12164">
    <property type="entry name" value="GDH_like_2"/>
    <property type="match status" value="1"/>
</dbReference>